<dbReference type="GO" id="GO:0005524">
    <property type="term" value="F:ATP binding"/>
    <property type="evidence" value="ECO:0007669"/>
    <property type="project" value="InterPro"/>
</dbReference>
<dbReference type="PANTHER" id="PTHR46411">
    <property type="entry name" value="FAMILY ATPASE, PUTATIVE-RELATED"/>
    <property type="match status" value="1"/>
</dbReference>
<dbReference type="AlphaFoldDB" id="A0A6A6AY62"/>
<dbReference type="InterPro" id="IPR056599">
    <property type="entry name" value="AAA_lid_fung"/>
</dbReference>
<feature type="compositionally biased region" description="Basic and acidic residues" evidence="1">
    <location>
        <begin position="900"/>
        <end position="910"/>
    </location>
</feature>
<feature type="domain" description="AAA+ ATPase" evidence="2">
    <location>
        <begin position="650"/>
        <end position="775"/>
    </location>
</feature>
<feature type="region of interest" description="Disordered" evidence="1">
    <location>
        <begin position="17"/>
        <end position="70"/>
    </location>
</feature>
<feature type="compositionally biased region" description="Polar residues" evidence="1">
    <location>
        <begin position="214"/>
        <end position="227"/>
    </location>
</feature>
<organism evidence="3 4">
    <name type="scientific">Aplosporella prunicola CBS 121167</name>
    <dbReference type="NCBI Taxonomy" id="1176127"/>
    <lineage>
        <taxon>Eukaryota</taxon>
        <taxon>Fungi</taxon>
        <taxon>Dikarya</taxon>
        <taxon>Ascomycota</taxon>
        <taxon>Pezizomycotina</taxon>
        <taxon>Dothideomycetes</taxon>
        <taxon>Dothideomycetes incertae sedis</taxon>
        <taxon>Botryosphaeriales</taxon>
        <taxon>Aplosporellaceae</taxon>
        <taxon>Aplosporella</taxon>
    </lineage>
</organism>
<accession>A0A6A6AY62</accession>
<evidence type="ECO:0000256" key="1">
    <source>
        <dbReference type="SAM" id="MobiDB-lite"/>
    </source>
</evidence>
<evidence type="ECO:0000313" key="4">
    <source>
        <dbReference type="Proteomes" id="UP000799438"/>
    </source>
</evidence>
<dbReference type="GeneID" id="54295074"/>
<dbReference type="InterPro" id="IPR003593">
    <property type="entry name" value="AAA+_ATPase"/>
</dbReference>
<keyword evidence="4" id="KW-1185">Reference proteome</keyword>
<feature type="compositionally biased region" description="Polar residues" evidence="1">
    <location>
        <begin position="45"/>
        <end position="54"/>
    </location>
</feature>
<feature type="compositionally biased region" description="Basic and acidic residues" evidence="1">
    <location>
        <begin position="17"/>
        <end position="31"/>
    </location>
</feature>
<dbReference type="Proteomes" id="UP000799438">
    <property type="component" value="Unassembled WGS sequence"/>
</dbReference>
<dbReference type="InterPro" id="IPR027417">
    <property type="entry name" value="P-loop_NTPase"/>
</dbReference>
<reference evidence="3" key="1">
    <citation type="journal article" date="2020" name="Stud. Mycol.">
        <title>101 Dothideomycetes genomes: a test case for predicting lifestyles and emergence of pathogens.</title>
        <authorList>
            <person name="Haridas S."/>
            <person name="Albert R."/>
            <person name="Binder M."/>
            <person name="Bloem J."/>
            <person name="Labutti K."/>
            <person name="Salamov A."/>
            <person name="Andreopoulos B."/>
            <person name="Baker S."/>
            <person name="Barry K."/>
            <person name="Bills G."/>
            <person name="Bluhm B."/>
            <person name="Cannon C."/>
            <person name="Castanera R."/>
            <person name="Culley D."/>
            <person name="Daum C."/>
            <person name="Ezra D."/>
            <person name="Gonzalez J."/>
            <person name="Henrissat B."/>
            <person name="Kuo A."/>
            <person name="Liang C."/>
            <person name="Lipzen A."/>
            <person name="Lutzoni F."/>
            <person name="Magnuson J."/>
            <person name="Mondo S."/>
            <person name="Nolan M."/>
            <person name="Ohm R."/>
            <person name="Pangilinan J."/>
            <person name="Park H.-J."/>
            <person name="Ramirez L."/>
            <person name="Alfaro M."/>
            <person name="Sun H."/>
            <person name="Tritt A."/>
            <person name="Yoshinaga Y."/>
            <person name="Zwiers L.-H."/>
            <person name="Turgeon B."/>
            <person name="Goodwin S."/>
            <person name="Spatafora J."/>
            <person name="Crous P."/>
            <person name="Grigoriev I."/>
        </authorList>
    </citation>
    <scope>NUCLEOTIDE SEQUENCE</scope>
    <source>
        <strain evidence="3">CBS 121167</strain>
    </source>
</reference>
<dbReference type="Pfam" id="PF00004">
    <property type="entry name" value="AAA"/>
    <property type="match status" value="1"/>
</dbReference>
<dbReference type="EMBL" id="ML995518">
    <property type="protein sequence ID" value="KAF2136546.1"/>
    <property type="molecule type" value="Genomic_DNA"/>
</dbReference>
<dbReference type="SUPFAM" id="SSF52540">
    <property type="entry name" value="P-loop containing nucleoside triphosphate hydrolases"/>
    <property type="match status" value="1"/>
</dbReference>
<dbReference type="OrthoDB" id="10042665at2759"/>
<dbReference type="SMART" id="SM00382">
    <property type="entry name" value="AAA"/>
    <property type="match status" value="1"/>
</dbReference>
<protein>
    <recommendedName>
        <fullName evidence="2">AAA+ ATPase domain-containing protein</fullName>
    </recommendedName>
</protein>
<feature type="compositionally biased region" description="Basic and acidic residues" evidence="1">
    <location>
        <begin position="228"/>
        <end position="252"/>
    </location>
</feature>
<name>A0A6A6AY62_9PEZI</name>
<feature type="region of interest" description="Disordered" evidence="1">
    <location>
        <begin position="886"/>
        <end position="1021"/>
    </location>
</feature>
<dbReference type="RefSeq" id="XP_033392264.1">
    <property type="nucleotide sequence ID" value="XM_033537578.1"/>
</dbReference>
<feature type="region of interest" description="Disordered" evidence="1">
    <location>
        <begin position="203"/>
        <end position="275"/>
    </location>
</feature>
<feature type="compositionally biased region" description="Acidic residues" evidence="1">
    <location>
        <begin position="257"/>
        <end position="273"/>
    </location>
</feature>
<evidence type="ECO:0000259" key="2">
    <source>
        <dbReference type="SMART" id="SM00382"/>
    </source>
</evidence>
<dbReference type="GO" id="GO:0016887">
    <property type="term" value="F:ATP hydrolysis activity"/>
    <property type="evidence" value="ECO:0007669"/>
    <property type="project" value="InterPro"/>
</dbReference>
<gene>
    <name evidence="3" type="ORF">K452DRAFT_237314</name>
</gene>
<sequence length="1021" mass="116935">MERLLHKRTVSIHRKALQAERRQAHDEDKRNLLRYRRERKDLKESSANGESNAGNIEKVEVPAPKDAAPELNPLEWSDFKRLREVSEAESFAIDILLGEPKIDFGLPSYSKAGLRETLRGKQLNEKQHEKKATGKQTAMLTGQAPLPERIRIHSRQLLRILEKIHGSEISTRQPLVILRPFKVLVYYDQQLRERYERLSAKFPSLHSPDCINDRPSSSTTTEDTITQSRKDYGTPSELKQHESEKKKQEEKTVQTTGDDDRDQPEADETDDDSTSSTALEHLGCLLKFMNSDISNKLAYLSGTECQKIFFSDVWHLFKPGDEVIGSDGRQAYRVISVTSAKHKVFPPGNYWMRPRKSSKSDEETPITIDCVYVDFDGKKFGPVRKTFQIKRFDGEKAVTFLEVYPLRFHATKRGEMTRNNDQGLKLREELIYRGQKFLEVAAVKHMYYSGPALQTRDEIESQVVIDFETAFSAEENREKEWKPNIVEMFATEPKETDEDESCQAECCRYEEVHDDAYVEKKRNEEYLASLVPESREKLPSVAVYPRSLHATNTPDNQLTEEDFVIMSYRVFGFILRSRKWEQLDLTHLSEINSRSDVKGQTGQPPTAFDNLVLPEGHKNMVESLILQHFRDKESLRGQSYRSDIVRGKGKGLILLLHGAPGVGKTTTAEGVAEKFQKPLFQITCGDLGSTAAEVEKALETNFSLANRWGCILLLDEADVFLSARSPTDFTRNGLVAVFLRVLEYYAGILFLTTNRIGDFDEAFASRIHISLYYPPLDLSSTKEVFKLNLKMIRERLGQKGRKLDLDDKSILNFADEWWNQQVDARWNGRQIRNACQTALALAEFEAKSDESAEIRLSKDHLRTVAYSYLEFMSYLKDLYGTGADQRAKESGLRASVTPKQLKDFSTRMDPSKTYSQTPRMPRGDPYRVQNYPTYPAQPPEHTYGPPLGTWDYQSDHPPQYPPVVVPLRQASQARPMDARPLTPDRRDLRQNAPQYPPPNHPDPYQNPYVSNYNGQPQMSGD</sequence>
<dbReference type="PANTHER" id="PTHR46411:SF2">
    <property type="entry name" value="AAA+ ATPASE DOMAIN-CONTAINING PROTEIN"/>
    <property type="match status" value="1"/>
</dbReference>
<dbReference type="InterPro" id="IPR003959">
    <property type="entry name" value="ATPase_AAA_core"/>
</dbReference>
<proteinExistence type="predicted"/>
<dbReference type="Pfam" id="PF23232">
    <property type="entry name" value="AAA_lid_13"/>
    <property type="match status" value="1"/>
</dbReference>
<dbReference type="CDD" id="cd19481">
    <property type="entry name" value="RecA-like_protease"/>
    <property type="match status" value="1"/>
</dbReference>
<dbReference type="Gene3D" id="3.40.50.300">
    <property type="entry name" value="P-loop containing nucleotide triphosphate hydrolases"/>
    <property type="match status" value="1"/>
</dbReference>
<dbReference type="Pfam" id="PF22942">
    <property type="entry name" value="DUF7025"/>
    <property type="match status" value="1"/>
</dbReference>
<feature type="compositionally biased region" description="Polar residues" evidence="1">
    <location>
        <begin position="1009"/>
        <end position="1021"/>
    </location>
</feature>
<dbReference type="InterPro" id="IPR054289">
    <property type="entry name" value="DUF7025"/>
</dbReference>
<evidence type="ECO:0000313" key="3">
    <source>
        <dbReference type="EMBL" id="KAF2136546.1"/>
    </source>
</evidence>